<feature type="compositionally biased region" description="Low complexity" evidence="1">
    <location>
        <begin position="29"/>
        <end position="46"/>
    </location>
</feature>
<organism evidence="3 4">
    <name type="scientific">Inhella inkyongensis</name>
    <dbReference type="NCBI Taxonomy" id="392593"/>
    <lineage>
        <taxon>Bacteria</taxon>
        <taxon>Pseudomonadati</taxon>
        <taxon>Pseudomonadota</taxon>
        <taxon>Betaproteobacteria</taxon>
        <taxon>Burkholderiales</taxon>
        <taxon>Sphaerotilaceae</taxon>
        <taxon>Inhella</taxon>
    </lineage>
</organism>
<proteinExistence type="predicted"/>
<accession>A0A840S849</accession>
<dbReference type="RefSeq" id="WP_138855728.1">
    <property type="nucleotide sequence ID" value="NZ_CP040709.1"/>
</dbReference>
<feature type="signal peptide" evidence="2">
    <location>
        <begin position="1"/>
        <end position="21"/>
    </location>
</feature>
<feature type="chain" id="PRO_5032686095" description="MSHA biogenesis protein MshK" evidence="2">
    <location>
        <begin position="22"/>
        <end position="124"/>
    </location>
</feature>
<dbReference type="EMBL" id="JACHHO010000002">
    <property type="protein sequence ID" value="MBB5204610.1"/>
    <property type="molecule type" value="Genomic_DNA"/>
</dbReference>
<feature type="region of interest" description="Disordered" evidence="1">
    <location>
        <begin position="24"/>
        <end position="52"/>
    </location>
</feature>
<keyword evidence="2" id="KW-0732">Signal</keyword>
<dbReference type="OrthoDB" id="9980675at2"/>
<evidence type="ECO:0000313" key="4">
    <source>
        <dbReference type="Proteomes" id="UP000554837"/>
    </source>
</evidence>
<keyword evidence="4" id="KW-1185">Reference proteome</keyword>
<dbReference type="PROSITE" id="PS51257">
    <property type="entry name" value="PROKAR_LIPOPROTEIN"/>
    <property type="match status" value="1"/>
</dbReference>
<sequence length="124" mass="13065">MRLPRLLLSWAVLSGATAACALPDPTQPPARLAGPAGAVAGPSGSGDWAPLAPPARPVLQSLRLGPRPSALIDGQLRQPGERLGAYVLLRIETDAVVLRDEQARIHRILLLPAPASTPRKEVRP</sequence>
<evidence type="ECO:0000256" key="2">
    <source>
        <dbReference type="SAM" id="SignalP"/>
    </source>
</evidence>
<reference evidence="3 4" key="1">
    <citation type="submission" date="2020-08" db="EMBL/GenBank/DDBJ databases">
        <title>Genomic Encyclopedia of Type Strains, Phase IV (KMG-IV): sequencing the most valuable type-strain genomes for metagenomic binning, comparative biology and taxonomic classification.</title>
        <authorList>
            <person name="Goeker M."/>
        </authorList>
    </citation>
    <scope>NUCLEOTIDE SEQUENCE [LARGE SCALE GENOMIC DNA]</scope>
    <source>
        <strain evidence="3 4">DSM 23958</strain>
    </source>
</reference>
<name>A0A840S849_9BURK</name>
<dbReference type="Proteomes" id="UP000554837">
    <property type="component" value="Unassembled WGS sequence"/>
</dbReference>
<dbReference type="AlphaFoldDB" id="A0A840S849"/>
<evidence type="ECO:0000256" key="1">
    <source>
        <dbReference type="SAM" id="MobiDB-lite"/>
    </source>
</evidence>
<evidence type="ECO:0000313" key="3">
    <source>
        <dbReference type="EMBL" id="MBB5204610.1"/>
    </source>
</evidence>
<gene>
    <name evidence="3" type="ORF">HNQ51_001924</name>
</gene>
<evidence type="ECO:0008006" key="5">
    <source>
        <dbReference type="Google" id="ProtNLM"/>
    </source>
</evidence>
<comment type="caution">
    <text evidence="3">The sequence shown here is derived from an EMBL/GenBank/DDBJ whole genome shotgun (WGS) entry which is preliminary data.</text>
</comment>
<protein>
    <recommendedName>
        <fullName evidence="5">MSHA biogenesis protein MshK</fullName>
    </recommendedName>
</protein>